<sequence>MLSLVLSCGKNEKNPIQKTTKTEKKQQTVLPFTTIELKDLSAFKPTGANWKVVGDVFADRTKNKTLYTEQGTGILINTNDQEKNKNLFTSFSHGDIELEIDVMMPLKSNSGLYFQGRYEVQLFDSWGVEQPKYVDMGGIYQRWNKDAEKGKEGYEGHAPITNAAKAPGLWQHLKIIFHAPKFGADGKKTKNAWFEEVSLNGVLLHKNVELTGPTRGGNAKEVALAPLMIQGDHGAVAIKNIAYKLYENKKLGIENTTLEVYENPNRQRNFKQYDTLPKLDEIKTDSISPLARFKDNLQQMLKYSGTFNVPSSGDYLFDINVYGKGLLVVNNDTLINTSTKDYEYGKITLEKGKASYTLMYNKPFPWGRSFDVHVEGPKIQRYSILETSMNDINKNKTIKPILVTAKNKTKIQRSFVQFKDYKKTHAINVGLVEKLNYAFDLSTGSLLYVWGGDFLNTTSMWHSRGNQQIGFPNGFIVSSHGELDFYALKNLNQTWPKTLSDDIKFNQIGYKRNNKGTPEFFFNISDAEISTTFVSSTKTKRGLNRIIQVNSKQGIYHKIAEGQNIKALPNASYIINNESYYIDFSGNNTLKPIIRSINSKEELLVNIPAGKQTLQYSIIW</sequence>
<keyword evidence="3" id="KW-1185">Reference proteome</keyword>
<dbReference type="Pfam" id="PF06439">
    <property type="entry name" value="3keto-disac_hyd"/>
    <property type="match status" value="1"/>
</dbReference>
<evidence type="ECO:0000313" key="3">
    <source>
        <dbReference type="Proteomes" id="UP001501496"/>
    </source>
</evidence>
<accession>A0ABP8C6N2</accession>
<name>A0ABP8C6N2_9FLAO</name>
<feature type="domain" description="PA14" evidence="1">
    <location>
        <begin position="251"/>
        <end position="388"/>
    </location>
</feature>
<dbReference type="InterPro" id="IPR037524">
    <property type="entry name" value="PA14/GLEYA"/>
</dbReference>
<organism evidence="2 3">
    <name type="scientific">Postechiella marina</name>
    <dbReference type="NCBI Taxonomy" id="943941"/>
    <lineage>
        <taxon>Bacteria</taxon>
        <taxon>Pseudomonadati</taxon>
        <taxon>Bacteroidota</taxon>
        <taxon>Flavobacteriia</taxon>
        <taxon>Flavobacteriales</taxon>
        <taxon>Flavobacteriaceae</taxon>
        <taxon>Postechiella</taxon>
    </lineage>
</organism>
<proteinExistence type="predicted"/>
<evidence type="ECO:0000313" key="2">
    <source>
        <dbReference type="EMBL" id="GAA4234531.1"/>
    </source>
</evidence>
<dbReference type="InterPro" id="IPR010496">
    <property type="entry name" value="AL/BT2_dom"/>
</dbReference>
<gene>
    <name evidence="2" type="ORF">GCM10022291_14160</name>
</gene>
<protein>
    <recommendedName>
        <fullName evidence="1">PA14 domain-containing protein</fullName>
    </recommendedName>
</protein>
<evidence type="ECO:0000259" key="1">
    <source>
        <dbReference type="PROSITE" id="PS51820"/>
    </source>
</evidence>
<dbReference type="Gene3D" id="2.60.120.560">
    <property type="entry name" value="Exo-inulinase, domain 1"/>
    <property type="match status" value="1"/>
</dbReference>
<dbReference type="Proteomes" id="UP001501496">
    <property type="component" value="Unassembled WGS sequence"/>
</dbReference>
<dbReference type="Gene3D" id="2.60.120.260">
    <property type="entry name" value="Galactose-binding domain-like"/>
    <property type="match status" value="1"/>
</dbReference>
<dbReference type="SUPFAM" id="SSF56988">
    <property type="entry name" value="Anthrax protective antigen"/>
    <property type="match status" value="1"/>
</dbReference>
<dbReference type="PROSITE" id="PS51820">
    <property type="entry name" value="PA14"/>
    <property type="match status" value="1"/>
</dbReference>
<reference evidence="3" key="1">
    <citation type="journal article" date="2019" name="Int. J. Syst. Evol. Microbiol.">
        <title>The Global Catalogue of Microorganisms (GCM) 10K type strain sequencing project: providing services to taxonomists for standard genome sequencing and annotation.</title>
        <authorList>
            <consortium name="The Broad Institute Genomics Platform"/>
            <consortium name="The Broad Institute Genome Sequencing Center for Infectious Disease"/>
            <person name="Wu L."/>
            <person name="Ma J."/>
        </authorList>
    </citation>
    <scope>NUCLEOTIDE SEQUENCE [LARGE SCALE GENOMIC DNA]</scope>
    <source>
        <strain evidence="3">JCM 17630</strain>
    </source>
</reference>
<comment type="caution">
    <text evidence="2">The sequence shown here is derived from an EMBL/GenBank/DDBJ whole genome shotgun (WGS) entry which is preliminary data.</text>
</comment>
<dbReference type="EMBL" id="BAABCA010000003">
    <property type="protein sequence ID" value="GAA4234531.1"/>
    <property type="molecule type" value="Genomic_DNA"/>
</dbReference>